<dbReference type="InterPro" id="IPR031591">
    <property type="entry name" value="CCDC106"/>
</dbReference>
<dbReference type="AlphaFoldDB" id="A0AAR2LHZ1"/>
<dbReference type="RefSeq" id="XP_037392562.1">
    <property type="nucleotide sequence ID" value="XM_037536665.1"/>
</dbReference>
<dbReference type="Pfam" id="PF15794">
    <property type="entry name" value="CCDC106"/>
    <property type="match status" value="1"/>
</dbReference>
<proteinExistence type="predicted"/>
<keyword evidence="4" id="KW-1185">Reference proteome</keyword>
<protein>
    <recommendedName>
        <fullName evidence="5">Coiled-coil domain-containing protein 106-like</fullName>
    </recommendedName>
</protein>
<dbReference type="Ensembl" id="ENSPNAT00000053373.1">
    <property type="protein sequence ID" value="ENSPNAP00000073986.1"/>
    <property type="gene ID" value="ENSPNAG00000033098.1"/>
</dbReference>
<evidence type="ECO:0000256" key="1">
    <source>
        <dbReference type="SAM" id="Coils"/>
    </source>
</evidence>
<organism evidence="3 4">
    <name type="scientific">Pygocentrus nattereri</name>
    <name type="common">Red-bellied piranha</name>
    <dbReference type="NCBI Taxonomy" id="42514"/>
    <lineage>
        <taxon>Eukaryota</taxon>
        <taxon>Metazoa</taxon>
        <taxon>Chordata</taxon>
        <taxon>Craniata</taxon>
        <taxon>Vertebrata</taxon>
        <taxon>Euteleostomi</taxon>
        <taxon>Actinopterygii</taxon>
        <taxon>Neopterygii</taxon>
        <taxon>Teleostei</taxon>
        <taxon>Ostariophysi</taxon>
        <taxon>Characiformes</taxon>
        <taxon>Characoidei</taxon>
        <taxon>Pygocentrus</taxon>
    </lineage>
</organism>
<evidence type="ECO:0008006" key="5">
    <source>
        <dbReference type="Google" id="ProtNLM"/>
    </source>
</evidence>
<feature type="compositionally biased region" description="Low complexity" evidence="2">
    <location>
        <begin position="172"/>
        <end position="182"/>
    </location>
</feature>
<evidence type="ECO:0000256" key="2">
    <source>
        <dbReference type="SAM" id="MobiDB-lite"/>
    </source>
</evidence>
<dbReference type="PANTHER" id="PTHR16477:SF5">
    <property type="entry name" value="COILED-COIL DOMAIN-CONTAINING PROTEIN 106-RELATED"/>
    <property type="match status" value="1"/>
</dbReference>
<dbReference type="GeneID" id="108419040"/>
<reference evidence="3" key="3">
    <citation type="submission" date="2025-09" db="UniProtKB">
        <authorList>
            <consortium name="Ensembl"/>
        </authorList>
    </citation>
    <scope>IDENTIFICATION</scope>
</reference>
<accession>A0AAR2LHZ1</accession>
<evidence type="ECO:0000313" key="4">
    <source>
        <dbReference type="Proteomes" id="UP001501920"/>
    </source>
</evidence>
<name>A0AAR2LHZ1_PYGNA</name>
<dbReference type="Proteomes" id="UP001501920">
    <property type="component" value="Unassembled WGS sequence"/>
</dbReference>
<evidence type="ECO:0000313" key="3">
    <source>
        <dbReference type="Ensembl" id="ENSPNAP00000073986.1"/>
    </source>
</evidence>
<feature type="compositionally biased region" description="Basic and acidic residues" evidence="2">
    <location>
        <begin position="21"/>
        <end position="32"/>
    </location>
</feature>
<sequence length="314" mass="35527">MFLPLSLQQRKIMNRITTRAKSKEHVEKEPKGEPGTSLPPQNDVKIITGESSCSRPQHGKKKLLPRPQSLSIKKDERTLALDSSPDKASTSLPKKRKLQMASPLKKGMCPTAALELQKLRGKVELMEQKIKMLEQVNSDLKDDKEFLLSQIKSSAPQLKRQTIQTSSDDESSTSSYTSSSSEEVPKKKKKKKSSRGCDNESLQLGNSRTRMKTIEGVIKRYKLALKSYRRCGSMKRAFEKQNVDRNTIARTAPIAELYIAFPDAFAALPEWNDTVEKMSAYAERCRQAITSDMAQQILEMKKKHLLLPIVYKLT</sequence>
<reference evidence="3" key="2">
    <citation type="submission" date="2025-08" db="UniProtKB">
        <authorList>
            <consortium name="Ensembl"/>
        </authorList>
    </citation>
    <scope>IDENTIFICATION</scope>
</reference>
<feature type="region of interest" description="Disordered" evidence="2">
    <location>
        <begin position="13"/>
        <end position="104"/>
    </location>
</feature>
<dbReference type="PANTHER" id="PTHR16477">
    <property type="entry name" value="COILED-COIL DOMAIN-CONTAINING PROTEIN 106"/>
    <property type="match status" value="1"/>
</dbReference>
<dbReference type="GeneTree" id="ENSGT00390000013183"/>
<feature type="coiled-coil region" evidence="1">
    <location>
        <begin position="116"/>
        <end position="150"/>
    </location>
</feature>
<keyword evidence="1" id="KW-0175">Coiled coil</keyword>
<reference evidence="3 4" key="1">
    <citation type="submission" date="2020-10" db="EMBL/GenBank/DDBJ databases">
        <title>Pygocentrus nattereri (red-bellied piranha) genome, fPygNat1, primary haplotype.</title>
        <authorList>
            <person name="Myers G."/>
            <person name="Meyer A."/>
            <person name="Karagic N."/>
            <person name="Pippel M."/>
            <person name="Winkler S."/>
            <person name="Tracey A."/>
            <person name="Wood J."/>
            <person name="Formenti G."/>
            <person name="Howe K."/>
            <person name="Fedrigo O."/>
            <person name="Jarvis E.D."/>
        </authorList>
    </citation>
    <scope>NUCLEOTIDE SEQUENCE [LARGE SCALE GENOMIC DNA]</scope>
</reference>
<dbReference type="GO" id="GO:0005654">
    <property type="term" value="C:nucleoplasm"/>
    <property type="evidence" value="ECO:0007669"/>
    <property type="project" value="TreeGrafter"/>
</dbReference>
<feature type="region of interest" description="Disordered" evidence="2">
    <location>
        <begin position="157"/>
        <end position="205"/>
    </location>
</feature>